<accession>A0A8J3A3U9</accession>
<protein>
    <submittedName>
        <fullName evidence="1">Uncharacterized protein</fullName>
    </submittedName>
</protein>
<name>A0A8J3A3U9_9PROT</name>
<dbReference type="EMBL" id="BMGZ01000002">
    <property type="protein sequence ID" value="GGH97649.1"/>
    <property type="molecule type" value="Genomic_DNA"/>
</dbReference>
<sequence length="191" mass="20967">MTDPIATMIVSGSLAFALQGTSVYDPCTVYAQGAYDWQIEARGGRLTLTAEDQPGFNVIATGENYDTTGEFEVTLVSEGGRREVRIAPPDVLYNGIPMIGEWGEIDLVITVAGNEVFIPGPPRPWYAVDEGSIHLIDVNRYSRDPQRGVDLSLYYRGEEIVRGSIKAFLLGAGMEEWDKTTNELRSAGCRI</sequence>
<dbReference type="RefSeq" id="WP_155139938.1">
    <property type="nucleotide sequence ID" value="NZ_BMGZ01000002.1"/>
</dbReference>
<dbReference type="EMBL" id="VCJR02000002">
    <property type="protein sequence ID" value="NHK28161.1"/>
    <property type="molecule type" value="Genomic_DNA"/>
</dbReference>
<reference evidence="1" key="1">
    <citation type="journal article" date="2014" name="Int. J. Syst. Evol. Microbiol.">
        <title>Complete genome sequence of Corynebacterium casei LMG S-19264T (=DSM 44701T), isolated from a smear-ripened cheese.</title>
        <authorList>
            <consortium name="US DOE Joint Genome Institute (JGI-PGF)"/>
            <person name="Walter F."/>
            <person name="Albersmeier A."/>
            <person name="Kalinowski J."/>
            <person name="Ruckert C."/>
        </authorList>
    </citation>
    <scope>NUCLEOTIDE SEQUENCE</scope>
    <source>
        <strain evidence="1">CGMCC 1.14984</strain>
    </source>
</reference>
<keyword evidence="4" id="KW-1185">Reference proteome</keyword>
<dbReference type="Proteomes" id="UP000818603">
    <property type="component" value="Unassembled WGS sequence"/>
</dbReference>
<organism evidence="1 3">
    <name type="scientific">Aquisalinus luteolus</name>
    <dbReference type="NCBI Taxonomy" id="1566827"/>
    <lineage>
        <taxon>Bacteria</taxon>
        <taxon>Pseudomonadati</taxon>
        <taxon>Pseudomonadota</taxon>
        <taxon>Alphaproteobacteria</taxon>
        <taxon>Parvularculales</taxon>
        <taxon>Parvularculaceae</taxon>
        <taxon>Aquisalinus</taxon>
    </lineage>
</organism>
<evidence type="ECO:0000313" key="1">
    <source>
        <dbReference type="EMBL" id="GGH97649.1"/>
    </source>
</evidence>
<evidence type="ECO:0000313" key="2">
    <source>
        <dbReference type="EMBL" id="NHK28161.1"/>
    </source>
</evidence>
<dbReference type="AlphaFoldDB" id="A0A8J3A3U9"/>
<gene>
    <name evidence="2" type="ORF">FF098_009625</name>
    <name evidence="1" type="ORF">GCM10011355_19380</name>
</gene>
<evidence type="ECO:0000313" key="4">
    <source>
        <dbReference type="Proteomes" id="UP000818603"/>
    </source>
</evidence>
<proteinExistence type="predicted"/>
<reference evidence="2 4" key="2">
    <citation type="submission" date="2020-02" db="EMBL/GenBank/DDBJ databases">
        <title>Genome sequence of Parvularcula flava strain NH6-79.</title>
        <authorList>
            <person name="Abdul Karim M.H."/>
            <person name="Lam M.Q."/>
            <person name="Chen S.J."/>
            <person name="Yahya A."/>
            <person name="Shahir S."/>
            <person name="Shamsir M.S."/>
            <person name="Chong C.S."/>
        </authorList>
    </citation>
    <scope>NUCLEOTIDE SEQUENCE [LARGE SCALE GENOMIC DNA]</scope>
    <source>
        <strain evidence="2 4">NH6-79</strain>
    </source>
</reference>
<evidence type="ECO:0000313" key="3">
    <source>
        <dbReference type="Proteomes" id="UP000621856"/>
    </source>
</evidence>
<comment type="caution">
    <text evidence="1">The sequence shown here is derived from an EMBL/GenBank/DDBJ whole genome shotgun (WGS) entry which is preliminary data.</text>
</comment>
<dbReference type="Proteomes" id="UP000621856">
    <property type="component" value="Unassembled WGS sequence"/>
</dbReference>
<reference evidence="1" key="3">
    <citation type="submission" date="2020-09" db="EMBL/GenBank/DDBJ databases">
        <authorList>
            <person name="Sun Q."/>
            <person name="Zhou Y."/>
        </authorList>
    </citation>
    <scope>NUCLEOTIDE SEQUENCE</scope>
    <source>
        <strain evidence="1">CGMCC 1.14984</strain>
    </source>
</reference>